<organism evidence="2 3">
    <name type="scientific">Leucobacter komagatae</name>
    <dbReference type="NCBI Taxonomy" id="55969"/>
    <lineage>
        <taxon>Bacteria</taxon>
        <taxon>Bacillati</taxon>
        <taxon>Actinomycetota</taxon>
        <taxon>Actinomycetes</taxon>
        <taxon>Micrococcales</taxon>
        <taxon>Microbacteriaceae</taxon>
        <taxon>Leucobacter</taxon>
    </lineage>
</organism>
<dbReference type="PANTHER" id="PTHR34215">
    <property type="entry name" value="BLL0784 PROTEIN"/>
    <property type="match status" value="1"/>
</dbReference>
<dbReference type="InterPro" id="IPR037465">
    <property type="entry name" value="YlxR"/>
</dbReference>
<accession>A0A542Y947</accession>
<dbReference type="AlphaFoldDB" id="A0A542Y947"/>
<dbReference type="OrthoDB" id="5244965at2"/>
<sequence>MDPIRTCVACRTRAARAELLRVVVRDGHLIVDERAVLPGRGAWVHETAECMNLAVQRGTFTRALRASGKLDGQSLENRLKTLMDK</sequence>
<dbReference type="EMBL" id="VFON01000001">
    <property type="protein sequence ID" value="TQL44593.1"/>
    <property type="molecule type" value="Genomic_DNA"/>
</dbReference>
<evidence type="ECO:0000259" key="1">
    <source>
        <dbReference type="Pfam" id="PF04296"/>
    </source>
</evidence>
<dbReference type="RefSeq" id="WP_141887759.1">
    <property type="nucleotide sequence ID" value="NZ_BAAAUY010000003.1"/>
</dbReference>
<feature type="domain" description="YlxR" evidence="1">
    <location>
        <begin position="5"/>
        <end position="78"/>
    </location>
</feature>
<keyword evidence="3" id="KW-1185">Reference proteome</keyword>
<dbReference type="Pfam" id="PF04296">
    <property type="entry name" value="YlxR"/>
    <property type="match status" value="1"/>
</dbReference>
<dbReference type="STRING" id="55969.SD72_07310"/>
<dbReference type="PANTHER" id="PTHR34215:SF1">
    <property type="entry name" value="YLXR DOMAIN-CONTAINING PROTEIN"/>
    <property type="match status" value="1"/>
</dbReference>
<evidence type="ECO:0000313" key="3">
    <source>
        <dbReference type="Proteomes" id="UP000319094"/>
    </source>
</evidence>
<dbReference type="SUPFAM" id="SSF64376">
    <property type="entry name" value="YlxR-like"/>
    <property type="match status" value="1"/>
</dbReference>
<evidence type="ECO:0000313" key="2">
    <source>
        <dbReference type="EMBL" id="TQL44593.1"/>
    </source>
</evidence>
<comment type="caution">
    <text evidence="2">The sequence shown here is derived from an EMBL/GenBank/DDBJ whole genome shotgun (WGS) entry which is preliminary data.</text>
</comment>
<dbReference type="Gene3D" id="3.30.1230.10">
    <property type="entry name" value="YlxR-like"/>
    <property type="match status" value="1"/>
</dbReference>
<dbReference type="InterPro" id="IPR035931">
    <property type="entry name" value="YlxR-like_sf"/>
</dbReference>
<proteinExistence type="predicted"/>
<reference evidence="2 3" key="1">
    <citation type="submission" date="2019-06" db="EMBL/GenBank/DDBJ databases">
        <title>Sequencing the genomes of 1000 actinobacteria strains.</title>
        <authorList>
            <person name="Klenk H.-P."/>
        </authorList>
    </citation>
    <scope>NUCLEOTIDE SEQUENCE [LARGE SCALE GENOMIC DNA]</scope>
    <source>
        <strain evidence="2 3">DSM 8803</strain>
    </source>
</reference>
<dbReference type="Proteomes" id="UP000319094">
    <property type="component" value="Unassembled WGS sequence"/>
</dbReference>
<dbReference type="InterPro" id="IPR007393">
    <property type="entry name" value="YlxR_dom"/>
</dbReference>
<name>A0A542Y947_9MICO</name>
<gene>
    <name evidence="2" type="ORF">FB468_2654</name>
</gene>
<protein>
    <recommendedName>
        <fullName evidence="1">YlxR domain-containing protein</fullName>
    </recommendedName>
</protein>